<dbReference type="EMBL" id="JBEYBR010000073">
    <property type="protein sequence ID" value="MEU2124991.1"/>
    <property type="molecule type" value="Genomic_DNA"/>
</dbReference>
<dbReference type="Proteomes" id="UP001550535">
    <property type="component" value="Unassembled WGS sequence"/>
</dbReference>
<reference evidence="6 7" key="1">
    <citation type="submission" date="2024-06" db="EMBL/GenBank/DDBJ databases">
        <title>The Natural Products Discovery Center: Release of the First 8490 Sequenced Strains for Exploring Actinobacteria Biosynthetic Diversity.</title>
        <authorList>
            <person name="Kalkreuter E."/>
            <person name="Kautsar S.A."/>
            <person name="Yang D."/>
            <person name="Bader C.D."/>
            <person name="Teijaro C.N."/>
            <person name="Fluegel L."/>
            <person name="Davis C.M."/>
            <person name="Simpson J.R."/>
            <person name="Lauterbach L."/>
            <person name="Steele A.D."/>
            <person name="Gui C."/>
            <person name="Meng S."/>
            <person name="Li G."/>
            <person name="Viehrig K."/>
            <person name="Ye F."/>
            <person name="Su P."/>
            <person name="Kiefer A.F."/>
            <person name="Nichols A."/>
            <person name="Cepeda A.J."/>
            <person name="Yan W."/>
            <person name="Fan B."/>
            <person name="Jiang Y."/>
            <person name="Adhikari A."/>
            <person name="Zheng C.-J."/>
            <person name="Schuster L."/>
            <person name="Cowan T.M."/>
            <person name="Smanski M.J."/>
            <person name="Chevrette M.G."/>
            <person name="De Carvalho L.P.S."/>
            <person name="Shen B."/>
        </authorList>
    </citation>
    <scope>NUCLEOTIDE SEQUENCE [LARGE SCALE GENOMIC DNA]</scope>
    <source>
        <strain evidence="6 7">NPDC019434</strain>
    </source>
</reference>
<dbReference type="Gene3D" id="3.30.70.3290">
    <property type="match status" value="1"/>
</dbReference>
<dbReference type="SMART" id="SM00827">
    <property type="entry name" value="PKS_AT"/>
    <property type="match status" value="1"/>
</dbReference>
<dbReference type="Gene3D" id="3.40.47.10">
    <property type="match status" value="1"/>
</dbReference>
<protein>
    <submittedName>
        <fullName evidence="6">Type I polyketide synthase</fullName>
    </submittedName>
</protein>
<accession>A0ABV2XGT9</accession>
<dbReference type="InterPro" id="IPR018201">
    <property type="entry name" value="Ketoacyl_synth_AS"/>
</dbReference>
<dbReference type="PROSITE" id="PS00606">
    <property type="entry name" value="KS3_1"/>
    <property type="match status" value="1"/>
</dbReference>
<evidence type="ECO:0000256" key="4">
    <source>
        <dbReference type="ARBA" id="ARBA00023268"/>
    </source>
</evidence>
<organism evidence="6 7">
    <name type="scientific">Nocardia niwae</name>
    <dbReference type="NCBI Taxonomy" id="626084"/>
    <lineage>
        <taxon>Bacteria</taxon>
        <taxon>Bacillati</taxon>
        <taxon>Actinomycetota</taxon>
        <taxon>Actinomycetes</taxon>
        <taxon>Mycobacteriales</taxon>
        <taxon>Nocardiaceae</taxon>
        <taxon>Nocardia</taxon>
    </lineage>
</organism>
<dbReference type="PROSITE" id="PS52004">
    <property type="entry name" value="KS3_2"/>
    <property type="match status" value="1"/>
</dbReference>
<evidence type="ECO:0000313" key="7">
    <source>
        <dbReference type="Proteomes" id="UP001550535"/>
    </source>
</evidence>
<dbReference type="InterPro" id="IPR032821">
    <property type="entry name" value="PKS_assoc"/>
</dbReference>
<dbReference type="Pfam" id="PF16197">
    <property type="entry name" value="KAsynt_C_assoc"/>
    <property type="match status" value="1"/>
</dbReference>
<keyword evidence="1" id="KW-0596">Phosphopantetheine</keyword>
<name>A0ABV2XGT9_9NOCA</name>
<evidence type="ECO:0000256" key="1">
    <source>
        <dbReference type="ARBA" id="ARBA00022450"/>
    </source>
</evidence>
<dbReference type="InterPro" id="IPR014031">
    <property type="entry name" value="Ketoacyl_synth_C"/>
</dbReference>
<dbReference type="Pfam" id="PF00109">
    <property type="entry name" value="ketoacyl-synt"/>
    <property type="match status" value="1"/>
</dbReference>
<evidence type="ECO:0000259" key="5">
    <source>
        <dbReference type="PROSITE" id="PS52004"/>
    </source>
</evidence>
<dbReference type="PANTHER" id="PTHR43775">
    <property type="entry name" value="FATTY ACID SYNTHASE"/>
    <property type="match status" value="1"/>
</dbReference>
<dbReference type="InterPro" id="IPR020841">
    <property type="entry name" value="PKS_Beta-ketoAc_synthase_dom"/>
</dbReference>
<keyword evidence="3" id="KW-0808">Transferase</keyword>
<dbReference type="InterPro" id="IPR001227">
    <property type="entry name" value="Ac_transferase_dom_sf"/>
</dbReference>
<dbReference type="InterPro" id="IPR016035">
    <property type="entry name" value="Acyl_Trfase/lysoPLipase"/>
</dbReference>
<keyword evidence="2" id="KW-0597">Phosphoprotein</keyword>
<sequence>MTDIAIVGIDCRFPQAPDPAALWRLLLDGGDAISEVPPSRWNAADFHDPAGAPGTINTRSGGFLDDADAFDAEFFGIAPREAEAMDPQQRLLLQATWRAFEDATLDPRGEAGSRTGVFVGVMANEWANLQMNDYAAITPQHGSGNGYFMTANRLSYQFDLKGPSVAVDTACSSSLVAVHLACGALASGECDQAVAGGVNLVLTPAVGVFYTQAGLSAPDARCKPFSGSADGIVRGEGVAVLVLRRLADAQKAGLPIYAVIKGSAVNSDGRSNGITAPNRWAQQQVIGEACERAGVRPGQVDFLEAHGTGTVLGDMIEVKALGQLHGRDRVRPCGIGSIKGNLGHTEGAAGVAGLIKVALSLRHGVVPPSRFADQENPRLRMTQQGLRLLTEPMPLAGPGYGGVSSFGIGGTNAHVVLGSAPAAEMPAASGGGVLTVSANDAEGLRRNAHRLADALAAASPDRFAQLCWTSNRVKSSGRARLALVAADRDAAIARLRDGAETGLVRPLGVGWMFTGQGSQFAGMARALDAAVPLFHRALDLVDQAMRAPLGRSVRELMLDEHIEIDRTELAQPAIFAMQYAVAKSLADLGVRPAWVLGHSIGEFAAAAVAGVFDLADACRLVVARGELMRQLPAGGAMLAVRADAAEVAGLLADRSEVAIAAINGPKEIVLSGAARAIDRVREALATRGVGAKALTVSHAFHSPLMEPMLERFEAVASECSYRAPALPVYSTVRGRLLEANEPMDAAYWTEHVRATVRFGEAVEAALATEPSHVIEIGPRRVLTGLVGRARPDLAARCLAPSPG</sequence>
<dbReference type="InterPro" id="IPR016036">
    <property type="entry name" value="Malonyl_transacylase_ACP-bd"/>
</dbReference>
<feature type="domain" description="Ketosynthase family 3 (KS3)" evidence="5">
    <location>
        <begin position="1"/>
        <end position="419"/>
    </location>
</feature>
<dbReference type="InterPro" id="IPR016039">
    <property type="entry name" value="Thiolase-like"/>
</dbReference>
<dbReference type="PANTHER" id="PTHR43775:SF37">
    <property type="entry name" value="SI:DKEY-61P9.11"/>
    <property type="match status" value="1"/>
</dbReference>
<dbReference type="SUPFAM" id="SSF52151">
    <property type="entry name" value="FabD/lysophospholipase-like"/>
    <property type="match status" value="1"/>
</dbReference>
<evidence type="ECO:0000256" key="3">
    <source>
        <dbReference type="ARBA" id="ARBA00022679"/>
    </source>
</evidence>
<feature type="non-terminal residue" evidence="6">
    <location>
        <position position="803"/>
    </location>
</feature>
<dbReference type="Pfam" id="PF00698">
    <property type="entry name" value="Acyl_transf_1"/>
    <property type="match status" value="1"/>
</dbReference>
<gene>
    <name evidence="6" type="ORF">ABZ507_24580</name>
</gene>
<dbReference type="Pfam" id="PF02801">
    <property type="entry name" value="Ketoacyl-synt_C"/>
    <property type="match status" value="1"/>
</dbReference>
<dbReference type="RefSeq" id="WP_357992757.1">
    <property type="nucleotide sequence ID" value="NZ_JBEYBR010000073.1"/>
</dbReference>
<evidence type="ECO:0000256" key="2">
    <source>
        <dbReference type="ARBA" id="ARBA00022553"/>
    </source>
</evidence>
<dbReference type="Gene3D" id="3.40.366.10">
    <property type="entry name" value="Malonyl-Coenzyme A Acyl Carrier Protein, domain 2"/>
    <property type="match status" value="1"/>
</dbReference>
<keyword evidence="7" id="KW-1185">Reference proteome</keyword>
<proteinExistence type="predicted"/>
<dbReference type="SUPFAM" id="SSF55048">
    <property type="entry name" value="Probable ACP-binding domain of malonyl-CoA ACP transacylase"/>
    <property type="match status" value="1"/>
</dbReference>
<dbReference type="SMART" id="SM00825">
    <property type="entry name" value="PKS_KS"/>
    <property type="match status" value="1"/>
</dbReference>
<dbReference type="InterPro" id="IPR014043">
    <property type="entry name" value="Acyl_transferase_dom"/>
</dbReference>
<keyword evidence="4" id="KW-0511">Multifunctional enzyme</keyword>
<dbReference type="InterPro" id="IPR014030">
    <property type="entry name" value="Ketoacyl_synth_N"/>
</dbReference>
<dbReference type="CDD" id="cd00833">
    <property type="entry name" value="PKS"/>
    <property type="match status" value="1"/>
</dbReference>
<evidence type="ECO:0000313" key="6">
    <source>
        <dbReference type="EMBL" id="MEU2124991.1"/>
    </source>
</evidence>
<dbReference type="SUPFAM" id="SSF53901">
    <property type="entry name" value="Thiolase-like"/>
    <property type="match status" value="1"/>
</dbReference>
<comment type="caution">
    <text evidence="6">The sequence shown here is derived from an EMBL/GenBank/DDBJ whole genome shotgun (WGS) entry which is preliminary data.</text>
</comment>
<dbReference type="InterPro" id="IPR050091">
    <property type="entry name" value="PKS_NRPS_Biosynth_Enz"/>
</dbReference>